<evidence type="ECO:0000313" key="1">
    <source>
        <dbReference type="EMBL" id="KAJ2991334.1"/>
    </source>
</evidence>
<proteinExistence type="predicted"/>
<protein>
    <submittedName>
        <fullName evidence="1">Uncharacterized protein</fullName>
    </submittedName>
</protein>
<reference evidence="1" key="1">
    <citation type="submission" date="2022-10" db="EMBL/GenBank/DDBJ databases">
        <title>Genome Sequence of Xylaria curta.</title>
        <authorList>
            <person name="Buettner E."/>
        </authorList>
    </citation>
    <scope>NUCLEOTIDE SEQUENCE</scope>
    <source>
        <strain evidence="1">Babe10</strain>
    </source>
</reference>
<evidence type="ECO:0000313" key="2">
    <source>
        <dbReference type="Proteomes" id="UP001143856"/>
    </source>
</evidence>
<organism evidence="1 2">
    <name type="scientific">Xylaria curta</name>
    <dbReference type="NCBI Taxonomy" id="42375"/>
    <lineage>
        <taxon>Eukaryota</taxon>
        <taxon>Fungi</taxon>
        <taxon>Dikarya</taxon>
        <taxon>Ascomycota</taxon>
        <taxon>Pezizomycotina</taxon>
        <taxon>Sordariomycetes</taxon>
        <taxon>Xylariomycetidae</taxon>
        <taxon>Xylariales</taxon>
        <taxon>Xylariaceae</taxon>
        <taxon>Xylaria</taxon>
    </lineage>
</organism>
<dbReference type="EMBL" id="JAPDGR010000338">
    <property type="protein sequence ID" value="KAJ2991334.1"/>
    <property type="molecule type" value="Genomic_DNA"/>
</dbReference>
<dbReference type="Proteomes" id="UP001143856">
    <property type="component" value="Unassembled WGS sequence"/>
</dbReference>
<keyword evidence="2" id="KW-1185">Reference proteome</keyword>
<sequence length="364" mass="40997">MEFTGQKKENQDGGWEKYANNKTLSGFGELASSNKDRQPLTTVESQGLGKTSQDLAHTPTANSPNGEGRYPPAKPADTGSWGAVSDMPPKEPRPIFGEPSPLRGGPKAPLWVRYDMTVASERPWPQRSLEDLYREHPEKQLQDGIEPATMDLAANAIIHVTNEAACQWLNKWCPGLSLLEVFESTLVEGKGELELKRYTVPPEAIGKGETVVSLNNIYQKCHTVYPKGLGEIKFPKLLKLIDVCVAFLGGINDSEHKALLQRTKSKFQWIPVGLGAKKLPLLQQASADLRDLEGLYRHSITNGEVDSEYLRQKRQEHELRILDAMIEQFDFHRMNFEAEMLEWLNELLTAMHWLPPKWSSLKEN</sequence>
<name>A0ACC1PF01_9PEZI</name>
<accession>A0ACC1PF01</accession>
<comment type="caution">
    <text evidence="1">The sequence shown here is derived from an EMBL/GenBank/DDBJ whole genome shotgun (WGS) entry which is preliminary data.</text>
</comment>
<gene>
    <name evidence="1" type="ORF">NUW58_g2550</name>
</gene>